<evidence type="ECO:0000259" key="1">
    <source>
        <dbReference type="Pfam" id="PF14111"/>
    </source>
</evidence>
<dbReference type="InterPro" id="IPR025558">
    <property type="entry name" value="DUF4283"/>
</dbReference>
<dbReference type="AlphaFoldDB" id="A0AAV2CZ49"/>
<feature type="domain" description="DUF4283" evidence="1">
    <location>
        <begin position="49"/>
        <end position="108"/>
    </location>
</feature>
<sequence length="111" mass="12801">MATSTENNLVEHEIERQLQGIRLEEEDEEPLVIDAKDKTKGIDITIQKLGLVGRLLASRSPNIKYMQEALSKAWNLKKKFTIKPIEENLFPFQFSEIDDRNRVRFGGPLAF</sequence>
<keyword evidence="3" id="KW-1185">Reference proteome</keyword>
<name>A0AAV2CZ49_9ROSI</name>
<proteinExistence type="predicted"/>
<dbReference type="Pfam" id="PF14111">
    <property type="entry name" value="DUF4283"/>
    <property type="match status" value="1"/>
</dbReference>
<protein>
    <recommendedName>
        <fullName evidence="1">DUF4283 domain-containing protein</fullName>
    </recommendedName>
</protein>
<accession>A0AAV2CZ49</accession>
<reference evidence="2 3" key="1">
    <citation type="submission" date="2024-04" db="EMBL/GenBank/DDBJ databases">
        <authorList>
            <person name="Fracassetti M."/>
        </authorList>
    </citation>
    <scope>NUCLEOTIDE SEQUENCE [LARGE SCALE GENOMIC DNA]</scope>
</reference>
<gene>
    <name evidence="2" type="ORF">LTRI10_LOCUS8518</name>
</gene>
<evidence type="ECO:0000313" key="3">
    <source>
        <dbReference type="Proteomes" id="UP001497516"/>
    </source>
</evidence>
<dbReference type="Proteomes" id="UP001497516">
    <property type="component" value="Chromosome 10"/>
</dbReference>
<dbReference type="EMBL" id="OZ034814">
    <property type="protein sequence ID" value="CAL1361127.1"/>
    <property type="molecule type" value="Genomic_DNA"/>
</dbReference>
<organism evidence="2 3">
    <name type="scientific">Linum trigynum</name>
    <dbReference type="NCBI Taxonomy" id="586398"/>
    <lineage>
        <taxon>Eukaryota</taxon>
        <taxon>Viridiplantae</taxon>
        <taxon>Streptophyta</taxon>
        <taxon>Embryophyta</taxon>
        <taxon>Tracheophyta</taxon>
        <taxon>Spermatophyta</taxon>
        <taxon>Magnoliopsida</taxon>
        <taxon>eudicotyledons</taxon>
        <taxon>Gunneridae</taxon>
        <taxon>Pentapetalae</taxon>
        <taxon>rosids</taxon>
        <taxon>fabids</taxon>
        <taxon>Malpighiales</taxon>
        <taxon>Linaceae</taxon>
        <taxon>Linum</taxon>
    </lineage>
</organism>
<evidence type="ECO:0000313" key="2">
    <source>
        <dbReference type="EMBL" id="CAL1361127.1"/>
    </source>
</evidence>